<organism evidence="4 5">
    <name type="scientific">Phanerochaete carnosa (strain HHB-10118-sp)</name>
    <name type="common">White-rot fungus</name>
    <name type="synonym">Peniophora carnosa</name>
    <dbReference type="NCBI Taxonomy" id="650164"/>
    <lineage>
        <taxon>Eukaryota</taxon>
        <taxon>Fungi</taxon>
        <taxon>Dikarya</taxon>
        <taxon>Basidiomycota</taxon>
        <taxon>Agaricomycotina</taxon>
        <taxon>Agaricomycetes</taxon>
        <taxon>Polyporales</taxon>
        <taxon>Phanerochaetaceae</taxon>
        <taxon>Phanerochaete</taxon>
    </lineage>
</organism>
<feature type="transmembrane region" description="Helical" evidence="2">
    <location>
        <begin position="237"/>
        <end position="260"/>
    </location>
</feature>
<feature type="region of interest" description="Disordered" evidence="1">
    <location>
        <begin position="1"/>
        <end position="73"/>
    </location>
</feature>
<evidence type="ECO:0000313" key="4">
    <source>
        <dbReference type="EMBL" id="EKM53982.1"/>
    </source>
</evidence>
<dbReference type="InParanoid" id="K5WU60"/>
<protein>
    <recommendedName>
        <fullName evidence="3">DUF6535 domain-containing protein</fullName>
    </recommendedName>
</protein>
<proteinExistence type="predicted"/>
<feature type="domain" description="DUF6535" evidence="3">
    <location>
        <begin position="78"/>
        <end position="260"/>
    </location>
</feature>
<sequence length="264" mass="28978">MSVSMPGDINGASTGESNRDLEPTSMLPDVDQASEPRIASDGAGAPSPHKDSDPAGSSSYREEVKRQDSSQPEVKSAWTFLLDSAEECDQTKTEKWKGELDNLLVFAGLFSAVVTGFTVESFSWLQEDPADTTNRLLLQMSAQMASFSTSPGFINSTAPPAPQNITSTVFQPDSTDVNINMLWFLSLTLSLLAAFFSIAVQQWLRALPLPGHLPVLDSIRLWEYRTDQLVLWQLPNIIILLPVSLQVSVVLFLTGLYQLLRSLN</sequence>
<evidence type="ECO:0000256" key="1">
    <source>
        <dbReference type="SAM" id="MobiDB-lite"/>
    </source>
</evidence>
<feature type="non-terminal residue" evidence="4">
    <location>
        <position position="1"/>
    </location>
</feature>
<gene>
    <name evidence="4" type="ORF">PHACADRAFT_122644</name>
</gene>
<evidence type="ECO:0000313" key="5">
    <source>
        <dbReference type="Proteomes" id="UP000008370"/>
    </source>
</evidence>
<dbReference type="OrthoDB" id="3185525at2759"/>
<dbReference type="KEGG" id="pco:PHACADRAFT_122644"/>
<dbReference type="HOGENOM" id="CLU_018688_1_2_1"/>
<dbReference type="Pfam" id="PF20153">
    <property type="entry name" value="DUF6535"/>
    <property type="match status" value="1"/>
</dbReference>
<keyword evidence="5" id="KW-1185">Reference proteome</keyword>
<dbReference type="AlphaFoldDB" id="K5WU60"/>
<evidence type="ECO:0000259" key="3">
    <source>
        <dbReference type="Pfam" id="PF20153"/>
    </source>
</evidence>
<accession>K5WU60</accession>
<dbReference type="RefSeq" id="XP_007396689.1">
    <property type="nucleotide sequence ID" value="XM_007396627.1"/>
</dbReference>
<keyword evidence="2" id="KW-1133">Transmembrane helix</keyword>
<evidence type="ECO:0000256" key="2">
    <source>
        <dbReference type="SAM" id="Phobius"/>
    </source>
</evidence>
<feature type="transmembrane region" description="Helical" evidence="2">
    <location>
        <begin position="103"/>
        <end position="125"/>
    </location>
</feature>
<dbReference type="EMBL" id="JH930473">
    <property type="protein sequence ID" value="EKM53982.1"/>
    <property type="molecule type" value="Genomic_DNA"/>
</dbReference>
<name>K5WU60_PHACS</name>
<dbReference type="InterPro" id="IPR045338">
    <property type="entry name" value="DUF6535"/>
</dbReference>
<dbReference type="GeneID" id="18907945"/>
<keyword evidence="2" id="KW-0812">Transmembrane</keyword>
<feature type="transmembrane region" description="Helical" evidence="2">
    <location>
        <begin position="182"/>
        <end position="204"/>
    </location>
</feature>
<dbReference type="Proteomes" id="UP000008370">
    <property type="component" value="Unassembled WGS sequence"/>
</dbReference>
<dbReference type="STRING" id="650164.K5WU60"/>
<reference evidence="4 5" key="1">
    <citation type="journal article" date="2012" name="BMC Genomics">
        <title>Comparative genomics of the white-rot fungi, Phanerochaete carnosa and P. chrysosporium, to elucidate the genetic basis of the distinct wood types they colonize.</title>
        <authorList>
            <person name="Suzuki H."/>
            <person name="MacDonald J."/>
            <person name="Syed K."/>
            <person name="Salamov A."/>
            <person name="Hori C."/>
            <person name="Aerts A."/>
            <person name="Henrissat B."/>
            <person name="Wiebenga A."/>
            <person name="vanKuyk P.A."/>
            <person name="Barry K."/>
            <person name="Lindquist E."/>
            <person name="LaButti K."/>
            <person name="Lapidus A."/>
            <person name="Lucas S."/>
            <person name="Coutinho P."/>
            <person name="Gong Y."/>
            <person name="Samejima M."/>
            <person name="Mahadevan R."/>
            <person name="Abou-Zaid M."/>
            <person name="de Vries R.P."/>
            <person name="Igarashi K."/>
            <person name="Yadav J.S."/>
            <person name="Grigoriev I.V."/>
            <person name="Master E.R."/>
        </authorList>
    </citation>
    <scope>NUCLEOTIDE SEQUENCE [LARGE SCALE GENOMIC DNA]</scope>
    <source>
        <strain evidence="4 5">HHB-10118-sp</strain>
    </source>
</reference>
<keyword evidence="2" id="KW-0472">Membrane</keyword>